<comment type="caution">
    <text evidence="1">The sequence shown here is derived from an EMBL/GenBank/DDBJ whole genome shotgun (WGS) entry which is preliminary data.</text>
</comment>
<gene>
    <name evidence="1" type="ORF">AWC17_08295</name>
</gene>
<dbReference type="InterPro" id="IPR044918">
    <property type="entry name" value="DUF3349_helical"/>
</dbReference>
<dbReference type="InterPro" id="IPR021784">
    <property type="entry name" value="DUF3349"/>
</dbReference>
<dbReference type="RefSeq" id="WP_046184348.1">
    <property type="nucleotide sequence ID" value="NZ_JACKSS010000048.1"/>
</dbReference>
<dbReference type="STRING" id="244292.ABW17_23100"/>
<organism evidence="1 2">
    <name type="scientific">Mycobacterium nebraskense</name>
    <dbReference type="NCBI Taxonomy" id="244292"/>
    <lineage>
        <taxon>Bacteria</taxon>
        <taxon>Bacillati</taxon>
        <taxon>Actinomycetota</taxon>
        <taxon>Actinomycetes</taxon>
        <taxon>Mycobacteriales</taxon>
        <taxon>Mycobacteriaceae</taxon>
        <taxon>Mycobacterium</taxon>
    </lineage>
</organism>
<proteinExistence type="predicted"/>
<name>A0A0F5ND35_9MYCO</name>
<accession>A0A0F5ND35</accession>
<keyword evidence="2" id="KW-1185">Reference proteome</keyword>
<evidence type="ECO:0008006" key="3">
    <source>
        <dbReference type="Google" id="ProtNLM"/>
    </source>
</evidence>
<dbReference type="AlphaFoldDB" id="A0A0F5ND35"/>
<evidence type="ECO:0000313" key="1">
    <source>
        <dbReference type="EMBL" id="ORW20262.1"/>
    </source>
</evidence>
<protein>
    <recommendedName>
        <fullName evidence="3">DUF3349 domain-containing protein</fullName>
    </recommendedName>
</protein>
<dbReference type="Proteomes" id="UP000193781">
    <property type="component" value="Unassembled WGS sequence"/>
</dbReference>
<dbReference type="Gene3D" id="1.10.150.430">
    <property type="entry name" value="DUF3349, helical bundle"/>
    <property type="match status" value="1"/>
</dbReference>
<dbReference type="EMBL" id="LQPH01000133">
    <property type="protein sequence ID" value="ORW20262.1"/>
    <property type="molecule type" value="Genomic_DNA"/>
</dbReference>
<evidence type="ECO:0000313" key="2">
    <source>
        <dbReference type="Proteomes" id="UP000193781"/>
    </source>
</evidence>
<sequence>MDLALWVSSIVAFVRAGYPAGMPTTGYAPLAALARRRLCDDEISAIASKLMRRQFWPINPVDIGVEITRVTNQLPLPADVERVGHRLAEIRCARG</sequence>
<dbReference type="OrthoDB" id="4350726at2"/>
<dbReference type="Pfam" id="PF11829">
    <property type="entry name" value="DUF3349"/>
    <property type="match status" value="1"/>
</dbReference>
<reference evidence="1 2" key="1">
    <citation type="submission" date="2016-01" db="EMBL/GenBank/DDBJ databases">
        <title>The new phylogeny of the genus Mycobacterium.</title>
        <authorList>
            <person name="Tarcisio F."/>
            <person name="Conor M."/>
            <person name="Antonella G."/>
            <person name="Elisabetta G."/>
            <person name="Giulia F.S."/>
            <person name="Sara T."/>
            <person name="Anna F."/>
            <person name="Clotilde B."/>
            <person name="Roberto B."/>
            <person name="Veronica D.S."/>
            <person name="Fabio R."/>
            <person name="Monica P."/>
            <person name="Olivier J."/>
            <person name="Enrico T."/>
            <person name="Nicola S."/>
        </authorList>
    </citation>
    <scope>NUCLEOTIDE SEQUENCE [LARGE SCALE GENOMIC DNA]</scope>
    <source>
        <strain evidence="1 2">DSM 44803</strain>
    </source>
</reference>